<dbReference type="EMBL" id="CP136895">
    <property type="protein sequence ID" value="WOL10588.1"/>
    <property type="molecule type" value="Genomic_DNA"/>
</dbReference>
<reference evidence="2 3" key="1">
    <citation type="submission" date="2023-10" db="EMBL/GenBank/DDBJ databases">
        <title>Chromosome-scale genome assembly provides insights into flower coloration mechanisms of Canna indica.</title>
        <authorList>
            <person name="Li C."/>
        </authorList>
    </citation>
    <scope>NUCLEOTIDE SEQUENCE [LARGE SCALE GENOMIC DNA]</scope>
    <source>
        <tissue evidence="2">Flower</tissue>
    </source>
</reference>
<accession>A0AAQ3QIJ5</accession>
<dbReference type="InterPro" id="IPR055336">
    <property type="entry name" value="At4g00755-like"/>
</dbReference>
<dbReference type="AlphaFoldDB" id="A0AAQ3QIJ5"/>
<dbReference type="Proteomes" id="UP001327560">
    <property type="component" value="Chromosome 6"/>
</dbReference>
<gene>
    <name evidence="2" type="ORF">Cni_G19347</name>
</gene>
<feature type="region of interest" description="Disordered" evidence="1">
    <location>
        <begin position="361"/>
        <end position="383"/>
    </location>
</feature>
<proteinExistence type="predicted"/>
<dbReference type="PANTHER" id="PTHR39741">
    <property type="entry name" value="F-BOX DOMAIN CONTAINING PROTEIN, EXPRESSED"/>
    <property type="match status" value="1"/>
</dbReference>
<sequence length="383" mass="42533">MDIRADLLEWLGLDASAAVLTRLDDPADLARVSAVSWSWRRFVIANGFGKSLFLRSSPYVPSFSRIAEVSSSSESAEVGSSAAAEWECLEREHRVYLYLSHCLGSPKCERNCIYKAIFASSTDNYPDESIDNTLEPSEIADRRPSYWSSGGQRDPRVPESLTYRLVSNLCIVDEIKIKPFRAFFQYGNPIYSAKSVRFQMGYSKLAPGRNTCTAQQSALDENYHWTYTSPEFPMVQENVLQSFKLPKPAICLGGILRIDLLGRVQKQAMDDLYYICVCHVQVIGRSLSPVLDLDILGTAGSLALKYSPDARSRVISVTTAEDEARESSSWNSLAAGLRHLRAVRWNQVILNTLLGPVQFLDDDGDDDDGDDDGGGSLEEEAAL</sequence>
<evidence type="ECO:0000256" key="1">
    <source>
        <dbReference type="SAM" id="MobiDB-lite"/>
    </source>
</evidence>
<evidence type="ECO:0000313" key="2">
    <source>
        <dbReference type="EMBL" id="WOL10588.1"/>
    </source>
</evidence>
<dbReference type="SUPFAM" id="SSF81383">
    <property type="entry name" value="F-box domain"/>
    <property type="match status" value="1"/>
</dbReference>
<evidence type="ECO:0000313" key="3">
    <source>
        <dbReference type="Proteomes" id="UP001327560"/>
    </source>
</evidence>
<dbReference type="InterPro" id="IPR036047">
    <property type="entry name" value="F-box-like_dom_sf"/>
</dbReference>
<name>A0AAQ3QIJ5_9LILI</name>
<organism evidence="2 3">
    <name type="scientific">Canna indica</name>
    <name type="common">Indian-shot</name>
    <dbReference type="NCBI Taxonomy" id="4628"/>
    <lineage>
        <taxon>Eukaryota</taxon>
        <taxon>Viridiplantae</taxon>
        <taxon>Streptophyta</taxon>
        <taxon>Embryophyta</taxon>
        <taxon>Tracheophyta</taxon>
        <taxon>Spermatophyta</taxon>
        <taxon>Magnoliopsida</taxon>
        <taxon>Liliopsida</taxon>
        <taxon>Zingiberales</taxon>
        <taxon>Cannaceae</taxon>
        <taxon>Canna</taxon>
    </lineage>
</organism>
<keyword evidence="3" id="KW-1185">Reference proteome</keyword>
<protein>
    <submittedName>
        <fullName evidence="2">F-box protein</fullName>
    </submittedName>
</protein>
<dbReference type="PANTHER" id="PTHR39741:SF2">
    <property type="entry name" value="F-BOX DOMAIN-CONTAINING PROTEIN"/>
    <property type="match status" value="1"/>
</dbReference>